<reference evidence="3" key="2">
    <citation type="submission" date="2015-02" db="UniProtKB">
        <authorList>
            <consortium name="EnsemblMetazoa"/>
        </authorList>
    </citation>
    <scope>IDENTIFICATION</scope>
</reference>
<accession>T1IYJ6</accession>
<feature type="domain" description="Pyrroloquinoline quinone-dependent pyranose dehydrogenase beta-propeller" evidence="2">
    <location>
        <begin position="357"/>
        <end position="657"/>
    </location>
</feature>
<sequence>MIKVLMTLTFSSFNKSFEQNNAATPIIDQLQWLLTKDKKEDMPHQAHIYYHHMNHQFQHYQLHQDQHLDPQEPPEQHLIHHHTTHHQRQLQQQSPQHKCYNKSYHDVHQLDCFKNLHDDNKIVYYHQYRAASFGEDSKKHYSKKPNNQTSLTSSSTPTSSISPSSSSSSSTSSKPFIYRRTKKLPYTRFPFYRRTKRPRIYRRTTTVPSDGLQVWVPDDTPNGEILLYPDVKIKPEIKFNPDMQLYPDVLIPTKAPKVGLVPDEFEINFHRGKVNSFESPVDQLEVPEGFAIMVYALVEDARCLLALPGDLVLVSQPMEGTITLLKPGLNSSVEVSEFATGLQEPNDMVFYDDGEGNSYLYIAESNKIARYPYNKKDMRIGKAQVLVADLPDNTEYGYSHYLKNIAVGKDTLYVSIGSTSNADPTDLASDPKSGAIYGYSLTGKNRRLISEGIRNAEGLAFAPGTKDLWIVNNQRDNVKYPYVDDTGNYGQIIADYVDENPAEEFTKVEEGKNYGWPYCNPVPSDSMDDLDYVPDVDNNENETVVNCSTFRRVDKGIQAHSAPLGLTFWTGANVDEKYRDGALVAMHGSWNRESSISGNKVSFFPWVGGRPGNEVDLVTGWVIGRERWGRPVDVAVLEDGSVLISDDTYGAIYKLYKNIE</sequence>
<feature type="region of interest" description="Disordered" evidence="1">
    <location>
        <begin position="79"/>
        <end position="99"/>
    </location>
</feature>
<proteinExistence type="predicted"/>
<name>T1IYJ6_STRMM</name>
<keyword evidence="4" id="KW-1185">Reference proteome</keyword>
<dbReference type="Proteomes" id="UP000014500">
    <property type="component" value="Unassembled WGS sequence"/>
</dbReference>
<reference evidence="4" key="1">
    <citation type="submission" date="2011-05" db="EMBL/GenBank/DDBJ databases">
        <authorList>
            <person name="Richards S.R."/>
            <person name="Qu J."/>
            <person name="Jiang H."/>
            <person name="Jhangiani S.N."/>
            <person name="Agravi P."/>
            <person name="Goodspeed R."/>
            <person name="Gross S."/>
            <person name="Mandapat C."/>
            <person name="Jackson L."/>
            <person name="Mathew T."/>
            <person name="Pu L."/>
            <person name="Thornton R."/>
            <person name="Saada N."/>
            <person name="Wilczek-Boney K.B."/>
            <person name="Lee S."/>
            <person name="Kovar C."/>
            <person name="Wu Y."/>
            <person name="Scherer S.E."/>
            <person name="Worley K.C."/>
            <person name="Muzny D.M."/>
            <person name="Gibbs R."/>
        </authorList>
    </citation>
    <scope>NUCLEOTIDE SEQUENCE</scope>
    <source>
        <strain evidence="4">Brora</strain>
    </source>
</reference>
<dbReference type="STRING" id="126957.T1IYJ6"/>
<feature type="compositionally biased region" description="Basic residues" evidence="1">
    <location>
        <begin position="79"/>
        <end position="88"/>
    </location>
</feature>
<dbReference type="AlphaFoldDB" id="T1IYJ6"/>
<evidence type="ECO:0000313" key="4">
    <source>
        <dbReference type="Proteomes" id="UP000014500"/>
    </source>
</evidence>
<dbReference type="SUPFAM" id="SSF50952">
    <property type="entry name" value="Soluble quinoprotein glucose dehydrogenase"/>
    <property type="match status" value="1"/>
</dbReference>
<dbReference type="PANTHER" id="PTHR19328">
    <property type="entry name" value="HEDGEHOG-INTERACTING PROTEIN"/>
    <property type="match status" value="1"/>
</dbReference>
<evidence type="ECO:0000259" key="2">
    <source>
        <dbReference type="Pfam" id="PF22807"/>
    </source>
</evidence>
<dbReference type="EMBL" id="JH431684">
    <property type="status" value="NOT_ANNOTATED_CDS"/>
    <property type="molecule type" value="Genomic_DNA"/>
</dbReference>
<dbReference type="InterPro" id="IPR011041">
    <property type="entry name" value="Quinoprot_gluc/sorb_DH_b-prop"/>
</dbReference>
<dbReference type="EnsemblMetazoa" id="SMAR006307-RA">
    <property type="protein sequence ID" value="SMAR006307-PA"/>
    <property type="gene ID" value="SMAR006307"/>
</dbReference>
<dbReference type="InterPro" id="IPR011042">
    <property type="entry name" value="6-blade_b-propeller_TolB-like"/>
</dbReference>
<evidence type="ECO:0000256" key="1">
    <source>
        <dbReference type="SAM" id="MobiDB-lite"/>
    </source>
</evidence>
<dbReference type="eggNOG" id="ENOG502QPZ1">
    <property type="taxonomic scope" value="Eukaryota"/>
</dbReference>
<dbReference type="InterPro" id="IPR054539">
    <property type="entry name" value="Beta-prop_PDH"/>
</dbReference>
<feature type="region of interest" description="Disordered" evidence="1">
    <location>
        <begin position="136"/>
        <end position="174"/>
    </location>
</feature>
<dbReference type="PhylomeDB" id="T1IYJ6"/>
<feature type="compositionally biased region" description="Low complexity" evidence="1">
    <location>
        <begin position="149"/>
        <end position="173"/>
    </location>
</feature>
<dbReference type="Gene3D" id="2.120.10.30">
    <property type="entry name" value="TolB, C-terminal domain"/>
    <property type="match status" value="1"/>
</dbReference>
<dbReference type="Pfam" id="PF22807">
    <property type="entry name" value="TrAA12"/>
    <property type="match status" value="1"/>
</dbReference>
<dbReference type="PANTHER" id="PTHR19328:SF53">
    <property type="entry name" value="MEMBRANE PROTEIN"/>
    <property type="match status" value="1"/>
</dbReference>
<protein>
    <recommendedName>
        <fullName evidence="2">Pyrroloquinoline quinone-dependent pyranose dehydrogenase beta-propeller domain-containing protein</fullName>
    </recommendedName>
</protein>
<organism evidence="3 4">
    <name type="scientific">Strigamia maritima</name>
    <name type="common">European centipede</name>
    <name type="synonym">Geophilus maritimus</name>
    <dbReference type="NCBI Taxonomy" id="126957"/>
    <lineage>
        <taxon>Eukaryota</taxon>
        <taxon>Metazoa</taxon>
        <taxon>Ecdysozoa</taxon>
        <taxon>Arthropoda</taxon>
        <taxon>Myriapoda</taxon>
        <taxon>Chilopoda</taxon>
        <taxon>Pleurostigmophora</taxon>
        <taxon>Geophilomorpha</taxon>
        <taxon>Linotaeniidae</taxon>
        <taxon>Strigamia</taxon>
    </lineage>
</organism>
<evidence type="ECO:0000313" key="3">
    <source>
        <dbReference type="EnsemblMetazoa" id="SMAR006307-PA"/>
    </source>
</evidence>
<dbReference type="HOGENOM" id="CLU_415821_0_0_1"/>